<evidence type="ECO:0000256" key="2">
    <source>
        <dbReference type="ARBA" id="ARBA00008837"/>
    </source>
</evidence>
<comment type="pathway">
    <text evidence="1">tRNA modification; 5-methoxycarbonylmethyl-2-thiouridine-tRNA biosynthesis.</text>
</comment>
<accession>A0A4U0X1F3</accession>
<name>A0A4U0X1F3_9PEZI</name>
<organism evidence="4 5">
    <name type="scientific">Friedmanniomyces simplex</name>
    <dbReference type="NCBI Taxonomy" id="329884"/>
    <lineage>
        <taxon>Eukaryota</taxon>
        <taxon>Fungi</taxon>
        <taxon>Dikarya</taxon>
        <taxon>Ascomycota</taxon>
        <taxon>Pezizomycotina</taxon>
        <taxon>Dothideomycetes</taxon>
        <taxon>Dothideomycetidae</taxon>
        <taxon>Mycosphaerellales</taxon>
        <taxon>Teratosphaeriaceae</taxon>
        <taxon>Friedmanniomyces</taxon>
    </lineage>
</organism>
<keyword evidence="5" id="KW-1185">Reference proteome</keyword>
<dbReference type="Proteomes" id="UP000309340">
    <property type="component" value="Unassembled WGS sequence"/>
</dbReference>
<proteinExistence type="inferred from homology"/>
<dbReference type="EMBL" id="NAJQ01000532">
    <property type="protein sequence ID" value="TKA68085.1"/>
    <property type="molecule type" value="Genomic_DNA"/>
</dbReference>
<dbReference type="PANTHER" id="PTHR16184:SF6">
    <property type="entry name" value="ELONGATOR COMPLEX PROTEIN 6"/>
    <property type="match status" value="1"/>
</dbReference>
<comment type="similarity">
    <text evidence="2">Belongs to the ELP6 family.</text>
</comment>
<feature type="compositionally biased region" description="Gly residues" evidence="3">
    <location>
        <begin position="323"/>
        <end position="334"/>
    </location>
</feature>
<protein>
    <recommendedName>
        <fullName evidence="6">Elongator complex protein 5</fullName>
    </recommendedName>
</protein>
<dbReference type="GO" id="GO:0002098">
    <property type="term" value="P:tRNA wobble uridine modification"/>
    <property type="evidence" value="ECO:0007669"/>
    <property type="project" value="InterPro"/>
</dbReference>
<dbReference type="AlphaFoldDB" id="A0A4U0X1F3"/>
<dbReference type="GO" id="GO:0033588">
    <property type="term" value="C:elongator holoenzyme complex"/>
    <property type="evidence" value="ECO:0007669"/>
    <property type="project" value="InterPro"/>
</dbReference>
<gene>
    <name evidence="4" type="ORF">B0A55_09314</name>
</gene>
<dbReference type="Gene3D" id="3.40.50.300">
    <property type="entry name" value="P-loop containing nucleotide triphosphate hydrolases"/>
    <property type="match status" value="1"/>
</dbReference>
<reference evidence="4 5" key="1">
    <citation type="submission" date="2017-03" db="EMBL/GenBank/DDBJ databases">
        <title>Genomes of endolithic fungi from Antarctica.</title>
        <authorList>
            <person name="Coleine C."/>
            <person name="Masonjones S."/>
            <person name="Stajich J.E."/>
        </authorList>
    </citation>
    <scope>NUCLEOTIDE SEQUENCE [LARGE SCALE GENOMIC DNA]</scope>
    <source>
        <strain evidence="4 5">CCFEE 5184</strain>
    </source>
</reference>
<sequence>MFSHARTRTRHRFPTPPLLLEPFLRLPPESSLVLLTGTLGCCVGWVAGRFVGRLLSSPYGDGVVDGGGDGGGSGGLMPEGLGGGWEGRKGGGEGRGGGGMSEGVSEGVSGEVAVVLVSWLHDLAFWKTELRRTGGVDIARTTREGKGDGGSLELVDCFTTTLSTPSIPQKEGEELMTELEDRITAAIVSQTQQTTAAQKRKVVLVLDSPDVLLALNLCSALELHNFLLRLRSLGPVHASIVICSADLPLLSSAAGTNHTNHTDSSGSERTTPPTPLEAATAAFVVQLAHLAGLVVGVRELETGAAGDVSGVLRVTRGGGVYDWGGGGGEGGGSGDGEKDWDDEAGEGVEEMEALYLVQRDGSARVFERGSSGI</sequence>
<evidence type="ECO:0008006" key="6">
    <source>
        <dbReference type="Google" id="ProtNLM"/>
    </source>
</evidence>
<dbReference type="UniPathway" id="UPA00988"/>
<comment type="caution">
    <text evidence="4">The sequence shown here is derived from an EMBL/GenBank/DDBJ whole genome shotgun (WGS) entry which is preliminary data.</text>
</comment>
<dbReference type="InterPro" id="IPR027417">
    <property type="entry name" value="P-loop_NTPase"/>
</dbReference>
<evidence type="ECO:0000256" key="1">
    <source>
        <dbReference type="ARBA" id="ARBA00005043"/>
    </source>
</evidence>
<dbReference type="PANTHER" id="PTHR16184">
    <property type="entry name" value="ELONGATOR COMPLEX PROTEIN 6"/>
    <property type="match status" value="1"/>
</dbReference>
<dbReference type="OrthoDB" id="9995306at2759"/>
<feature type="region of interest" description="Disordered" evidence="3">
    <location>
        <begin position="66"/>
        <end position="104"/>
    </location>
</feature>
<evidence type="ECO:0000313" key="4">
    <source>
        <dbReference type="EMBL" id="TKA68085.1"/>
    </source>
</evidence>
<dbReference type="InterPro" id="IPR018627">
    <property type="entry name" value="ELP6"/>
</dbReference>
<feature type="region of interest" description="Disordered" evidence="3">
    <location>
        <begin position="323"/>
        <end position="344"/>
    </location>
</feature>
<evidence type="ECO:0000313" key="5">
    <source>
        <dbReference type="Proteomes" id="UP000309340"/>
    </source>
</evidence>
<feature type="compositionally biased region" description="Gly residues" evidence="3">
    <location>
        <begin position="66"/>
        <end position="85"/>
    </location>
</feature>
<evidence type="ECO:0000256" key="3">
    <source>
        <dbReference type="SAM" id="MobiDB-lite"/>
    </source>
</evidence>